<gene>
    <name evidence="1" type="ORF">M9H77_13155</name>
</gene>
<proteinExistence type="predicted"/>
<reference evidence="2" key="1">
    <citation type="journal article" date="2023" name="Nat. Plants">
        <title>Single-cell RNA sequencing provides a high-resolution roadmap for understanding the multicellular compartmentation of specialized metabolism.</title>
        <authorList>
            <person name="Sun S."/>
            <person name="Shen X."/>
            <person name="Li Y."/>
            <person name="Li Y."/>
            <person name="Wang S."/>
            <person name="Li R."/>
            <person name="Zhang H."/>
            <person name="Shen G."/>
            <person name="Guo B."/>
            <person name="Wei J."/>
            <person name="Xu J."/>
            <person name="St-Pierre B."/>
            <person name="Chen S."/>
            <person name="Sun C."/>
        </authorList>
    </citation>
    <scope>NUCLEOTIDE SEQUENCE [LARGE SCALE GENOMIC DNA]</scope>
</reference>
<accession>A0ACC0BJK1</accession>
<sequence length="567" mass="61966">MKSSGRKKRKASEVPQENYEQTGAGEKKPANRNSRRSQKAPGEGKFSLLGKDQKIKPSSAAKSSSQCKSLTEMPSSTDMHLETGESLSSVKMKIQLFPVNEPTRLRLEKDGHNPFLELTLSSRKKISSVIKHLNCKWGSSSAAIEELMLFPYSMRLEDFSASRRWTLDDGGITAGQLNEVLGSSSVLCLRYGWFSNLHSEASGISHASVEAPSESDNVGKIYNSFSSITSCQTEQIKIDSQAMRNSFDVHEAADATLTKQTSAAATIEHMDDEVMVHSVPAHSIVSWGDSFTDLSIGGLLSEASLLNKISNSTFKSDSKSGLHPFLLSDISMGGLLYEASLQEKINNPKLKSEDMSGLESKEFADMSKGSFLSDTPVKKKTDKADLNTEKEVELHPIPASEISIGGLLFEASLQEKINANDATFDRSTLGLQPLKENKTANLPWDDGVTTLSIGGLLSEASLEARIANSDPKLRGSMTNSLSRIPNFDSFDAFLAAQFNSQSQTPKASLLDFHAEDTCHGFPFQKLSSLSKDSKLSNEKIILQDSLKIQSQTHSDCLEETRMILNSQ</sequence>
<keyword evidence="2" id="KW-1185">Reference proteome</keyword>
<evidence type="ECO:0000313" key="2">
    <source>
        <dbReference type="Proteomes" id="UP001060085"/>
    </source>
</evidence>
<dbReference type="Proteomes" id="UP001060085">
    <property type="component" value="Linkage Group LG03"/>
</dbReference>
<name>A0ACC0BJK1_CATRO</name>
<evidence type="ECO:0000313" key="1">
    <source>
        <dbReference type="EMBL" id="KAI5672791.1"/>
    </source>
</evidence>
<dbReference type="EMBL" id="CM044703">
    <property type="protein sequence ID" value="KAI5672791.1"/>
    <property type="molecule type" value="Genomic_DNA"/>
</dbReference>
<organism evidence="1 2">
    <name type="scientific">Catharanthus roseus</name>
    <name type="common">Madagascar periwinkle</name>
    <name type="synonym">Vinca rosea</name>
    <dbReference type="NCBI Taxonomy" id="4058"/>
    <lineage>
        <taxon>Eukaryota</taxon>
        <taxon>Viridiplantae</taxon>
        <taxon>Streptophyta</taxon>
        <taxon>Embryophyta</taxon>
        <taxon>Tracheophyta</taxon>
        <taxon>Spermatophyta</taxon>
        <taxon>Magnoliopsida</taxon>
        <taxon>eudicotyledons</taxon>
        <taxon>Gunneridae</taxon>
        <taxon>Pentapetalae</taxon>
        <taxon>asterids</taxon>
        <taxon>lamiids</taxon>
        <taxon>Gentianales</taxon>
        <taxon>Apocynaceae</taxon>
        <taxon>Rauvolfioideae</taxon>
        <taxon>Vinceae</taxon>
        <taxon>Catharanthinae</taxon>
        <taxon>Catharanthus</taxon>
    </lineage>
</organism>
<protein>
    <submittedName>
        <fullName evidence="1">Uncharacterized protein</fullName>
    </submittedName>
</protein>
<comment type="caution">
    <text evidence="1">The sequence shown here is derived from an EMBL/GenBank/DDBJ whole genome shotgun (WGS) entry which is preliminary data.</text>
</comment>